<feature type="transmembrane region" description="Helical" evidence="1">
    <location>
        <begin position="38"/>
        <end position="57"/>
    </location>
</feature>
<evidence type="ECO:0000313" key="3">
    <source>
        <dbReference type="Proteomes" id="UP000681356"/>
    </source>
</evidence>
<dbReference type="RefSeq" id="WP_212538320.1">
    <property type="nucleotide sequence ID" value="NZ_JAGTUU010000009.1"/>
</dbReference>
<protein>
    <submittedName>
        <fullName evidence="2">Uncharacterized protein</fullName>
    </submittedName>
</protein>
<gene>
    <name evidence="2" type="ORF">KB874_19920</name>
</gene>
<keyword evidence="1" id="KW-1133">Transmembrane helix</keyword>
<evidence type="ECO:0000256" key="1">
    <source>
        <dbReference type="SAM" id="Phobius"/>
    </source>
</evidence>
<accession>A0A8J7WEW6</accession>
<proteinExistence type="predicted"/>
<feature type="transmembrane region" description="Helical" evidence="1">
    <location>
        <begin position="12"/>
        <end position="32"/>
    </location>
</feature>
<dbReference type="Proteomes" id="UP000681356">
    <property type="component" value="Unassembled WGS sequence"/>
</dbReference>
<dbReference type="AlphaFoldDB" id="A0A8J7WEW6"/>
<keyword evidence="1" id="KW-0812">Transmembrane</keyword>
<comment type="caution">
    <text evidence="2">The sequence shown here is derived from an EMBL/GenBank/DDBJ whole genome shotgun (WGS) entry which is preliminary data.</text>
</comment>
<evidence type="ECO:0000313" key="2">
    <source>
        <dbReference type="EMBL" id="MBS0126355.1"/>
    </source>
</evidence>
<reference evidence="2" key="1">
    <citation type="submission" date="2021-04" db="EMBL/GenBank/DDBJ databases">
        <authorList>
            <person name="Yoon J."/>
        </authorList>
    </citation>
    <scope>NUCLEOTIDE SEQUENCE</scope>
    <source>
        <strain evidence="2">KMU-90</strain>
    </source>
</reference>
<sequence>MIPFIPDRRTYVQSHVTLAAVAMAAGMVVLWAAGNPHVWTGAVGGLAAVTLRGWYLMDEALAETWQLRDATLHGPGGRMVPLGQIEKLRAIGSAVQMVTRSGDKHLIKFQSDPAGTIARIEAERGSA</sequence>
<keyword evidence="1" id="KW-0472">Membrane</keyword>
<keyword evidence="3" id="KW-1185">Reference proteome</keyword>
<name>A0A8J7WEW6_9RHOB</name>
<organism evidence="2 3">
    <name type="scientific">Thetidibacter halocola</name>
    <dbReference type="NCBI Taxonomy" id="2827239"/>
    <lineage>
        <taxon>Bacteria</taxon>
        <taxon>Pseudomonadati</taxon>
        <taxon>Pseudomonadota</taxon>
        <taxon>Alphaproteobacteria</taxon>
        <taxon>Rhodobacterales</taxon>
        <taxon>Roseobacteraceae</taxon>
        <taxon>Thetidibacter</taxon>
    </lineage>
</organism>
<dbReference type="EMBL" id="JAGTUU010000009">
    <property type="protein sequence ID" value="MBS0126355.1"/>
    <property type="molecule type" value="Genomic_DNA"/>
</dbReference>